<comment type="similarity">
    <text evidence="1">Belongs to the NDK family.</text>
</comment>
<gene>
    <name evidence="3" type="ORF">GCM10009769_13710</name>
</gene>
<dbReference type="EMBL" id="BMOI01000004">
    <property type="protein sequence ID" value="GGK96822.1"/>
    <property type="molecule type" value="Genomic_DNA"/>
</dbReference>
<dbReference type="PROSITE" id="PS51374">
    <property type="entry name" value="NDPK_LIKE"/>
    <property type="match status" value="1"/>
</dbReference>
<dbReference type="Gene3D" id="3.30.70.141">
    <property type="entry name" value="Nucleoside diphosphate kinase-like domain"/>
    <property type="match status" value="1"/>
</dbReference>
<dbReference type="SMART" id="SM00562">
    <property type="entry name" value="NDK"/>
    <property type="match status" value="1"/>
</dbReference>
<accession>A0A8H9KYK9</accession>
<feature type="domain" description="Nucleoside diphosphate kinase-like" evidence="2">
    <location>
        <begin position="39"/>
        <end position="187"/>
    </location>
</feature>
<dbReference type="Pfam" id="PF00334">
    <property type="entry name" value="NDK"/>
    <property type="match status" value="1"/>
</dbReference>
<proteinExistence type="inferred from homology"/>
<name>A0A8H9KYK9_9MICO</name>
<evidence type="ECO:0000313" key="3">
    <source>
        <dbReference type="EMBL" id="GGK96822.1"/>
    </source>
</evidence>
<dbReference type="InterPro" id="IPR034907">
    <property type="entry name" value="NDK-like_dom"/>
</dbReference>
<organism evidence="3 4">
    <name type="scientific">Curtobacterium luteum</name>
    <dbReference type="NCBI Taxonomy" id="33881"/>
    <lineage>
        <taxon>Bacteria</taxon>
        <taxon>Bacillati</taxon>
        <taxon>Actinomycetota</taxon>
        <taxon>Actinomycetes</taxon>
        <taxon>Micrococcales</taxon>
        <taxon>Microbacteriaceae</taxon>
        <taxon>Curtobacterium</taxon>
    </lineage>
</organism>
<comment type="caution">
    <text evidence="3">The sequence shown here is derived from an EMBL/GenBank/DDBJ whole genome shotgun (WGS) entry which is preliminary data.</text>
</comment>
<evidence type="ECO:0000313" key="4">
    <source>
        <dbReference type="Proteomes" id="UP000648535"/>
    </source>
</evidence>
<comment type="caution">
    <text evidence="1">Lacks conserved residue(s) required for the propagation of feature annotation.</text>
</comment>
<dbReference type="InterPro" id="IPR036850">
    <property type="entry name" value="NDK-like_dom_sf"/>
</dbReference>
<reference evidence="3" key="1">
    <citation type="journal article" date="2014" name="Int. J. Syst. Evol. Microbiol.">
        <title>Complete genome sequence of Corynebacterium casei LMG S-19264T (=DSM 44701T), isolated from a smear-ripened cheese.</title>
        <authorList>
            <consortium name="US DOE Joint Genome Institute (JGI-PGF)"/>
            <person name="Walter F."/>
            <person name="Albersmeier A."/>
            <person name="Kalinowski J."/>
            <person name="Ruckert C."/>
        </authorList>
    </citation>
    <scope>NUCLEOTIDE SEQUENCE</scope>
    <source>
        <strain evidence="3">JCM 1480</strain>
    </source>
</reference>
<evidence type="ECO:0000259" key="2">
    <source>
        <dbReference type="SMART" id="SM00562"/>
    </source>
</evidence>
<reference evidence="3" key="2">
    <citation type="submission" date="2020-09" db="EMBL/GenBank/DDBJ databases">
        <authorList>
            <person name="Sun Q."/>
            <person name="Ohkuma M."/>
        </authorList>
    </citation>
    <scope>NUCLEOTIDE SEQUENCE</scope>
    <source>
        <strain evidence="3">JCM 1480</strain>
    </source>
</reference>
<evidence type="ECO:0000256" key="1">
    <source>
        <dbReference type="PROSITE-ProRule" id="PRU00706"/>
    </source>
</evidence>
<sequence>MTPLDPPAEFSYMASIGAADRVWEDLVATVPSRLLPRLSQLVFALIKPDAIAMGVHQLILDSIVDRGWRLMSAKAISAPQAGAFESLYAFNLTARNEQNQLGVWWLNSKLYTAGPSIALLLQVPNHAPHEEVSKWKGPSDPMLAVPGQVRHDARGSNTAMNLVHAADGPISTAREYLIFHDLGELVHALQASAERAPDAVPDHELEHALCLARPTHRALDLPSAVIRSKLLLEAHGADGARAVPARVQRHVDFLMSEAPPEERWRDFCRLLRTERRSKRPRQSRGTDRALEILADPSNYSHGAAVSVIAALTEAGVAVDVWDRLALETGMHYAPDEVSD</sequence>
<dbReference type="Proteomes" id="UP000648535">
    <property type="component" value="Unassembled WGS sequence"/>
</dbReference>
<dbReference type="SUPFAM" id="SSF54919">
    <property type="entry name" value="Nucleoside diphosphate kinase, NDK"/>
    <property type="match status" value="1"/>
</dbReference>
<dbReference type="AlphaFoldDB" id="A0A8H9KYK9"/>
<protein>
    <recommendedName>
        <fullName evidence="2">Nucleoside diphosphate kinase-like domain-containing protein</fullName>
    </recommendedName>
</protein>